<dbReference type="EMBL" id="JBJDPD010000002">
    <property type="protein sequence ID" value="MFK4000273.1"/>
    <property type="molecule type" value="Genomic_DNA"/>
</dbReference>
<evidence type="ECO:0000313" key="1">
    <source>
        <dbReference type="EMBL" id="MFK4000273.1"/>
    </source>
</evidence>
<proteinExistence type="predicted"/>
<organism evidence="1 2">
    <name type="scientific">Psychrobacter namhaensis</name>
    <dbReference type="NCBI Taxonomy" id="292734"/>
    <lineage>
        <taxon>Bacteria</taxon>
        <taxon>Pseudomonadati</taxon>
        <taxon>Pseudomonadota</taxon>
        <taxon>Gammaproteobacteria</taxon>
        <taxon>Moraxellales</taxon>
        <taxon>Moraxellaceae</taxon>
        <taxon>Psychrobacter</taxon>
    </lineage>
</organism>
<dbReference type="RefSeq" id="WP_404671830.1">
    <property type="nucleotide sequence ID" value="NZ_JBJDPD010000002.1"/>
</dbReference>
<comment type="caution">
    <text evidence="1">The sequence shown here is derived from an EMBL/GenBank/DDBJ whole genome shotgun (WGS) entry which is preliminary data.</text>
</comment>
<keyword evidence="2" id="KW-1185">Reference proteome</keyword>
<evidence type="ECO:0000313" key="2">
    <source>
        <dbReference type="Proteomes" id="UP001620234"/>
    </source>
</evidence>
<accession>A0ABW8L8J3</accession>
<protein>
    <submittedName>
        <fullName evidence="1">Uncharacterized protein</fullName>
    </submittedName>
</protein>
<gene>
    <name evidence="1" type="ORF">ACI2I3_02850</name>
</gene>
<name>A0ABW8L8J3_9GAMM</name>
<sequence>MSIFSKLLEIESKHNVKLHEGENFKQAVYNEQMTDSEDCIIDKIELILKHYPNSQDISLSTYQSDETSDDSFCYAVV</sequence>
<reference evidence="1 2" key="1">
    <citation type="submission" date="2024-11" db="EMBL/GenBank/DDBJ databases">
        <title>The Natural Products Discovery Center: Release of the First 8490 Sequenced Strains for Exploring Actinobacteria Biosynthetic Diversity.</title>
        <authorList>
            <person name="Kalkreuter E."/>
            <person name="Kautsar S.A."/>
            <person name="Yang D."/>
            <person name="Bader C.D."/>
            <person name="Teijaro C.N."/>
            <person name="Fluegel L."/>
            <person name="Davis C.M."/>
            <person name="Simpson J.R."/>
            <person name="Lauterbach L."/>
            <person name="Steele A.D."/>
            <person name="Gui C."/>
            <person name="Meng S."/>
            <person name="Li G."/>
            <person name="Viehrig K."/>
            <person name="Ye F."/>
            <person name="Su P."/>
            <person name="Kiefer A.F."/>
            <person name="Nichols A."/>
            <person name="Cepeda A.J."/>
            <person name="Yan W."/>
            <person name="Fan B."/>
            <person name="Jiang Y."/>
            <person name="Adhikari A."/>
            <person name="Zheng C.-J."/>
            <person name="Schuster L."/>
            <person name="Cowan T.M."/>
            <person name="Smanski M.J."/>
            <person name="Chevrette M.G."/>
            <person name="De Carvalho L.P.S."/>
            <person name="Shen B."/>
        </authorList>
    </citation>
    <scope>NUCLEOTIDE SEQUENCE [LARGE SCALE GENOMIC DNA]</scope>
    <source>
        <strain evidence="1 2">NPDC077433</strain>
    </source>
</reference>
<dbReference type="Proteomes" id="UP001620234">
    <property type="component" value="Unassembled WGS sequence"/>
</dbReference>